<evidence type="ECO:0000256" key="4">
    <source>
        <dbReference type="ARBA" id="ARBA00022989"/>
    </source>
</evidence>
<dbReference type="PANTHER" id="PTHR42770:SF16">
    <property type="entry name" value="AMINO ACID PERMEASE"/>
    <property type="match status" value="1"/>
</dbReference>
<reference evidence="8" key="1">
    <citation type="submission" date="2019-09" db="EMBL/GenBank/DDBJ databases">
        <title>Antimicrobial potential of Antarctic Bacteria.</title>
        <authorList>
            <person name="Benaud N."/>
            <person name="Edwards R.J."/>
            <person name="Ferrari B.C."/>
        </authorList>
    </citation>
    <scope>NUCLEOTIDE SEQUENCE [LARGE SCALE GENOMIC DNA]</scope>
    <source>
        <strain evidence="8">INR9</strain>
    </source>
</reference>
<comment type="subcellular location">
    <subcellularLocation>
        <location evidence="1">Cell membrane</location>
        <topology evidence="1">Multi-pass membrane protein</topology>
    </subcellularLocation>
</comment>
<evidence type="ECO:0000256" key="5">
    <source>
        <dbReference type="ARBA" id="ARBA00023136"/>
    </source>
</evidence>
<feature type="transmembrane region" description="Helical" evidence="6">
    <location>
        <begin position="21"/>
        <end position="45"/>
    </location>
</feature>
<evidence type="ECO:0000313" key="8">
    <source>
        <dbReference type="Proteomes" id="UP000515511"/>
    </source>
</evidence>
<feature type="transmembrane region" description="Helical" evidence="6">
    <location>
        <begin position="436"/>
        <end position="458"/>
    </location>
</feature>
<evidence type="ECO:0000256" key="3">
    <source>
        <dbReference type="ARBA" id="ARBA00022692"/>
    </source>
</evidence>
<evidence type="ECO:0000256" key="6">
    <source>
        <dbReference type="SAM" id="Phobius"/>
    </source>
</evidence>
<dbReference type="PANTHER" id="PTHR42770">
    <property type="entry name" value="AMINO ACID TRANSPORTER-RELATED"/>
    <property type="match status" value="1"/>
</dbReference>
<dbReference type="RefSeq" id="WP_185278558.1">
    <property type="nucleotide sequence ID" value="NZ_CP043641.1"/>
</dbReference>
<name>A0A7G6YA82_9MICO</name>
<feature type="transmembrane region" description="Helical" evidence="6">
    <location>
        <begin position="372"/>
        <end position="393"/>
    </location>
</feature>
<protein>
    <submittedName>
        <fullName evidence="7">APC family permease</fullName>
    </submittedName>
</protein>
<gene>
    <name evidence="7" type="ORF">F1C12_09830</name>
</gene>
<keyword evidence="3 6" id="KW-0812">Transmembrane</keyword>
<evidence type="ECO:0000256" key="2">
    <source>
        <dbReference type="ARBA" id="ARBA00022475"/>
    </source>
</evidence>
<dbReference type="PIRSF" id="PIRSF006060">
    <property type="entry name" value="AA_transporter"/>
    <property type="match status" value="1"/>
</dbReference>
<dbReference type="EMBL" id="CP043641">
    <property type="protein sequence ID" value="QNE35397.1"/>
    <property type="molecule type" value="Genomic_DNA"/>
</dbReference>
<feature type="transmembrane region" description="Helical" evidence="6">
    <location>
        <begin position="187"/>
        <end position="214"/>
    </location>
</feature>
<accession>A0A7G6YA82</accession>
<feature type="transmembrane region" description="Helical" evidence="6">
    <location>
        <begin position="51"/>
        <end position="70"/>
    </location>
</feature>
<proteinExistence type="predicted"/>
<organism evidence="7 8">
    <name type="scientific">Leifsonia shinshuensis</name>
    <dbReference type="NCBI Taxonomy" id="150026"/>
    <lineage>
        <taxon>Bacteria</taxon>
        <taxon>Bacillati</taxon>
        <taxon>Actinomycetota</taxon>
        <taxon>Actinomycetes</taxon>
        <taxon>Micrococcales</taxon>
        <taxon>Microbacteriaceae</taxon>
        <taxon>Leifsonia</taxon>
    </lineage>
</organism>
<dbReference type="Proteomes" id="UP000515511">
    <property type="component" value="Chromosome"/>
</dbReference>
<keyword evidence="4 6" id="KW-1133">Transmembrane helix</keyword>
<feature type="transmembrane region" description="Helical" evidence="6">
    <location>
        <begin position="161"/>
        <end position="181"/>
    </location>
</feature>
<dbReference type="GO" id="GO:0022857">
    <property type="term" value="F:transmembrane transporter activity"/>
    <property type="evidence" value="ECO:0007669"/>
    <property type="project" value="InterPro"/>
</dbReference>
<feature type="transmembrane region" description="Helical" evidence="6">
    <location>
        <begin position="283"/>
        <end position="307"/>
    </location>
</feature>
<feature type="transmembrane region" description="Helical" evidence="6">
    <location>
        <begin position="234"/>
        <end position="254"/>
    </location>
</feature>
<sequence length="499" mass="52180">MTNTEAGHSRLAHNSLGVPGVVFLVLAAVAPLTGIVVVAAIGIALGNGAGMVGAFVLVTIALLLFAVGYARMSKEVVSAGGFYAYTVKGLGRPTGVAAGYVALLGYNFFVAGAVGTSGFFMQTIIATLTGWNVPWLVWGVVSVVAAFLLSRQGIDFSSKVLGVSLVLEVSILLVFDFSVLFTTGFSFGVFAPTVVFSGAVGVALLFAANAFVGFEATGLFSEEAKNPLRTIPRATYTAIIFIGVFAAFTTWAIVSATGAAQAQSVAQKHLATGDLVFSLSEKYLGPVLTDLMMVLLLVSLFAALMALHNSATRYLFSLGRAGILPRRLSRTRKNGFPQFASLVQFAFATLVAAIFAVAGLDPIASLVPSMTGFGTLAILFLQLLAAIAIVVFFRRRRDKAVLSSFVAPSLGAIGLAAIVILAIVNFPVLAGSDAPAIALLPVLLPVALIAGFIAAAVIKRRDPEKYARLADDIERITIESEVESEVEAPRSPEPQKELP</sequence>
<feature type="transmembrane region" description="Helical" evidence="6">
    <location>
        <begin position="336"/>
        <end position="360"/>
    </location>
</feature>
<feature type="transmembrane region" description="Helical" evidence="6">
    <location>
        <begin position="97"/>
        <end position="121"/>
    </location>
</feature>
<feature type="transmembrane region" description="Helical" evidence="6">
    <location>
        <begin position="133"/>
        <end position="149"/>
    </location>
</feature>
<dbReference type="AlphaFoldDB" id="A0A7G6YA82"/>
<dbReference type="GO" id="GO:0005886">
    <property type="term" value="C:plasma membrane"/>
    <property type="evidence" value="ECO:0007669"/>
    <property type="project" value="UniProtKB-SubCell"/>
</dbReference>
<dbReference type="Pfam" id="PF13520">
    <property type="entry name" value="AA_permease_2"/>
    <property type="match status" value="1"/>
</dbReference>
<dbReference type="KEGG" id="lse:F1C12_09830"/>
<evidence type="ECO:0000313" key="7">
    <source>
        <dbReference type="EMBL" id="QNE35397.1"/>
    </source>
</evidence>
<keyword evidence="5 6" id="KW-0472">Membrane</keyword>
<keyword evidence="2" id="KW-1003">Cell membrane</keyword>
<dbReference type="InterPro" id="IPR050367">
    <property type="entry name" value="APC_superfamily"/>
</dbReference>
<dbReference type="Gene3D" id="1.20.1740.10">
    <property type="entry name" value="Amino acid/polyamine transporter I"/>
    <property type="match status" value="1"/>
</dbReference>
<evidence type="ECO:0000256" key="1">
    <source>
        <dbReference type="ARBA" id="ARBA00004651"/>
    </source>
</evidence>
<dbReference type="InterPro" id="IPR002293">
    <property type="entry name" value="AA/rel_permease1"/>
</dbReference>
<feature type="transmembrane region" description="Helical" evidence="6">
    <location>
        <begin position="405"/>
        <end position="430"/>
    </location>
</feature>